<proteinExistence type="predicted"/>
<dbReference type="Proteomes" id="UP000241587">
    <property type="component" value="Unassembled WGS sequence"/>
</dbReference>
<protein>
    <recommendedName>
        <fullName evidence="4">Zn(2)-C6 fungal-type domain-containing protein</fullName>
    </recommendedName>
</protein>
<accession>A0A2T4GWS4</accession>
<evidence type="ECO:0000313" key="2">
    <source>
        <dbReference type="EMBL" id="QPC59843.1"/>
    </source>
</evidence>
<dbReference type="AlphaFoldDB" id="A0A2T4GWS4"/>
<dbReference type="Proteomes" id="UP000663297">
    <property type="component" value="Chromosome 1"/>
</dbReference>
<organism evidence="1 3">
    <name type="scientific">Fusarium culmorum</name>
    <dbReference type="NCBI Taxonomy" id="5516"/>
    <lineage>
        <taxon>Eukaryota</taxon>
        <taxon>Fungi</taxon>
        <taxon>Dikarya</taxon>
        <taxon>Ascomycota</taxon>
        <taxon>Pezizomycotina</taxon>
        <taxon>Sordariomycetes</taxon>
        <taxon>Hypocreomycetidae</taxon>
        <taxon>Hypocreales</taxon>
        <taxon>Nectriaceae</taxon>
        <taxon>Fusarium</taxon>
    </lineage>
</organism>
<reference evidence="1 3" key="1">
    <citation type="submission" date="2018-02" db="EMBL/GenBank/DDBJ databases">
        <title>Fusarium culmorum secondary metabolites in fungal-bacterial-plant interactions.</title>
        <authorList>
            <person name="Schmidt R."/>
        </authorList>
    </citation>
    <scope>NUCLEOTIDE SEQUENCE [LARGE SCALE GENOMIC DNA]</scope>
    <source>
        <strain evidence="1 3">PV</strain>
    </source>
</reference>
<dbReference type="EMBL" id="CP064747">
    <property type="protein sequence ID" value="QPC59843.1"/>
    <property type="molecule type" value="Genomic_DNA"/>
</dbReference>
<evidence type="ECO:0008006" key="4">
    <source>
        <dbReference type="Google" id="ProtNLM"/>
    </source>
</evidence>
<keyword evidence="3" id="KW-1185">Reference proteome</keyword>
<gene>
    <name evidence="1" type="ORF">FCULG_00006270</name>
    <name evidence="2" type="ORF">HYE67_002074</name>
</gene>
<dbReference type="OrthoDB" id="426882at2759"/>
<sequence length="112" mass="13180">MTKIACDSCRKRKIKARADTSCFYCGRGPEYRGCLERGVQCHYQTSNWDQYDEMQEKLKPYEQFYHLLRCLPEREALDILRKFRNGALLPDILIHYEFPYSVSKTGSSDAAR</sequence>
<evidence type="ECO:0000313" key="1">
    <source>
        <dbReference type="EMBL" id="PTD08006.1"/>
    </source>
</evidence>
<name>A0A2T4GWS4_FUSCU</name>
<dbReference type="EMBL" id="PVEM01000006">
    <property type="protein sequence ID" value="PTD08006.1"/>
    <property type="molecule type" value="Genomic_DNA"/>
</dbReference>
<reference evidence="2" key="2">
    <citation type="submission" date="2020-11" db="EMBL/GenBank/DDBJ databases">
        <title>The chromosome-scale genome resource for two endophytic Fusarium species: F. culmorum and F. pseudograminearum.</title>
        <authorList>
            <person name="Yuan Z."/>
        </authorList>
    </citation>
    <scope>NUCLEOTIDE SEQUENCE</scope>
    <source>
        <strain evidence="2">Class2-1B</strain>
    </source>
</reference>
<evidence type="ECO:0000313" key="3">
    <source>
        <dbReference type="Proteomes" id="UP000241587"/>
    </source>
</evidence>